<reference evidence="1" key="2">
    <citation type="submission" date="2020-06" db="EMBL/GenBank/DDBJ databases">
        <authorList>
            <person name="Sheffer M."/>
        </authorList>
    </citation>
    <scope>NUCLEOTIDE SEQUENCE</scope>
</reference>
<keyword evidence="2" id="KW-1185">Reference proteome</keyword>
<proteinExistence type="predicted"/>
<sequence>MPVSILNEIRDSLQSQGNIICGIKLSCILRLKFQCWMQLANEARFPHGASIYMQRFRDLQFVAFDYKKLRLLCLCHMLLATKESVTLNESTREGFLIGSAGQPFTNRLHLRKHYLIIMPDQHGDQYALNERNNITRNRLLTVFSVPHQSSPDFDDS</sequence>
<organism evidence="1 2">
    <name type="scientific">Argiope bruennichi</name>
    <name type="common">Wasp spider</name>
    <name type="synonym">Aranea bruennichi</name>
    <dbReference type="NCBI Taxonomy" id="94029"/>
    <lineage>
        <taxon>Eukaryota</taxon>
        <taxon>Metazoa</taxon>
        <taxon>Ecdysozoa</taxon>
        <taxon>Arthropoda</taxon>
        <taxon>Chelicerata</taxon>
        <taxon>Arachnida</taxon>
        <taxon>Araneae</taxon>
        <taxon>Araneomorphae</taxon>
        <taxon>Entelegynae</taxon>
        <taxon>Araneoidea</taxon>
        <taxon>Araneidae</taxon>
        <taxon>Argiope</taxon>
    </lineage>
</organism>
<protein>
    <submittedName>
        <fullName evidence="1">Uncharacterized protein</fullName>
    </submittedName>
</protein>
<gene>
    <name evidence="1" type="ORF">HNY73_001716</name>
</gene>
<dbReference type="AlphaFoldDB" id="A0A8T0FS80"/>
<dbReference type="Proteomes" id="UP000807504">
    <property type="component" value="Unassembled WGS sequence"/>
</dbReference>
<dbReference type="EMBL" id="JABXBU010000002">
    <property type="protein sequence ID" value="KAF8793666.1"/>
    <property type="molecule type" value="Genomic_DNA"/>
</dbReference>
<accession>A0A8T0FS80</accession>
<name>A0A8T0FS80_ARGBR</name>
<evidence type="ECO:0000313" key="2">
    <source>
        <dbReference type="Proteomes" id="UP000807504"/>
    </source>
</evidence>
<comment type="caution">
    <text evidence="1">The sequence shown here is derived from an EMBL/GenBank/DDBJ whole genome shotgun (WGS) entry which is preliminary data.</text>
</comment>
<evidence type="ECO:0000313" key="1">
    <source>
        <dbReference type="EMBL" id="KAF8793666.1"/>
    </source>
</evidence>
<reference evidence="1" key="1">
    <citation type="journal article" date="2020" name="bioRxiv">
        <title>Chromosome-level reference genome of the European wasp spider Argiope bruennichi: a resource for studies on range expansion and evolutionary adaptation.</title>
        <authorList>
            <person name="Sheffer M.M."/>
            <person name="Hoppe A."/>
            <person name="Krehenwinkel H."/>
            <person name="Uhl G."/>
            <person name="Kuss A.W."/>
            <person name="Jensen L."/>
            <person name="Jensen C."/>
            <person name="Gillespie R.G."/>
            <person name="Hoff K.J."/>
            <person name="Prost S."/>
        </authorList>
    </citation>
    <scope>NUCLEOTIDE SEQUENCE</scope>
</reference>